<dbReference type="Proteomes" id="UP001221898">
    <property type="component" value="Unassembled WGS sequence"/>
</dbReference>
<evidence type="ECO:0000313" key="2">
    <source>
        <dbReference type="Proteomes" id="UP001221898"/>
    </source>
</evidence>
<comment type="caution">
    <text evidence="1">The sequence shown here is derived from an EMBL/GenBank/DDBJ whole genome shotgun (WGS) entry which is preliminary data.</text>
</comment>
<name>A0AAD7SR31_9TELE</name>
<dbReference type="EMBL" id="JAINUG010000040">
    <property type="protein sequence ID" value="KAJ8407210.1"/>
    <property type="molecule type" value="Genomic_DNA"/>
</dbReference>
<gene>
    <name evidence="1" type="ORF">AAFF_G00288860</name>
</gene>
<evidence type="ECO:0000313" key="1">
    <source>
        <dbReference type="EMBL" id="KAJ8407210.1"/>
    </source>
</evidence>
<proteinExistence type="predicted"/>
<keyword evidence="2" id="KW-1185">Reference proteome</keyword>
<accession>A0AAD7SR31</accession>
<sequence>MRVTRPKRGVSPSPPRPRLAGATMACGQGFRIPAVLCSLRGPAIACAVPRTSAHFGWSGGERSGASSRAAQLLRLKSRHTKRHFSLLSGAPGGRPSIIDQIGNRLRTGPEPEARAGGPTSHFIRGIVGGAGEALYPLPPPKKKMDSVMSSHTMEAWAEACLDSVALAGTFNSFIRSFIRKAARGGLRGSASRGKERRYQ</sequence>
<reference evidence="1" key="1">
    <citation type="journal article" date="2023" name="Science">
        <title>Genome structures resolve the early diversification of teleost fishes.</title>
        <authorList>
            <person name="Parey E."/>
            <person name="Louis A."/>
            <person name="Montfort J."/>
            <person name="Bouchez O."/>
            <person name="Roques C."/>
            <person name="Iampietro C."/>
            <person name="Lluch J."/>
            <person name="Castinel A."/>
            <person name="Donnadieu C."/>
            <person name="Desvignes T."/>
            <person name="Floi Bucao C."/>
            <person name="Jouanno E."/>
            <person name="Wen M."/>
            <person name="Mejri S."/>
            <person name="Dirks R."/>
            <person name="Jansen H."/>
            <person name="Henkel C."/>
            <person name="Chen W.J."/>
            <person name="Zahm M."/>
            <person name="Cabau C."/>
            <person name="Klopp C."/>
            <person name="Thompson A.W."/>
            <person name="Robinson-Rechavi M."/>
            <person name="Braasch I."/>
            <person name="Lecointre G."/>
            <person name="Bobe J."/>
            <person name="Postlethwait J.H."/>
            <person name="Berthelot C."/>
            <person name="Roest Crollius H."/>
            <person name="Guiguen Y."/>
        </authorList>
    </citation>
    <scope>NUCLEOTIDE SEQUENCE</scope>
    <source>
        <strain evidence="1">NC1722</strain>
    </source>
</reference>
<organism evidence="1 2">
    <name type="scientific">Aldrovandia affinis</name>
    <dbReference type="NCBI Taxonomy" id="143900"/>
    <lineage>
        <taxon>Eukaryota</taxon>
        <taxon>Metazoa</taxon>
        <taxon>Chordata</taxon>
        <taxon>Craniata</taxon>
        <taxon>Vertebrata</taxon>
        <taxon>Euteleostomi</taxon>
        <taxon>Actinopterygii</taxon>
        <taxon>Neopterygii</taxon>
        <taxon>Teleostei</taxon>
        <taxon>Notacanthiformes</taxon>
        <taxon>Halosauridae</taxon>
        <taxon>Aldrovandia</taxon>
    </lineage>
</organism>
<protein>
    <submittedName>
        <fullName evidence="1">Uncharacterized protein</fullName>
    </submittedName>
</protein>
<dbReference type="AlphaFoldDB" id="A0AAD7SR31"/>